<dbReference type="EMBL" id="ASWH01000001">
    <property type="protein sequence ID" value="EOW81273.1"/>
    <property type="molecule type" value="Genomic_DNA"/>
</dbReference>
<dbReference type="Proteomes" id="UP000014160">
    <property type="component" value="Unassembled WGS sequence"/>
</dbReference>
<protein>
    <submittedName>
        <fullName evidence="2">Uncharacterized protein</fullName>
    </submittedName>
</protein>
<evidence type="ECO:0000256" key="1">
    <source>
        <dbReference type="SAM" id="Coils"/>
    </source>
</evidence>
<evidence type="ECO:0000313" key="5">
    <source>
        <dbReference type="Proteomes" id="UP000014160"/>
    </source>
</evidence>
<proteinExistence type="predicted"/>
<dbReference type="Proteomes" id="UP000013750">
    <property type="component" value="Unassembled WGS sequence"/>
</dbReference>
<accession>R2XU02</accession>
<dbReference type="PATRIC" id="fig|1158614.3.peg.3377"/>
<comment type="caution">
    <text evidence="2">The sequence shown here is derived from an EMBL/GenBank/DDBJ whole genome shotgun (WGS) entry which is preliminary data.</text>
</comment>
<organism evidence="2 4">
    <name type="scientific">Enterococcus gilvus ATCC BAA-350</name>
    <dbReference type="NCBI Taxonomy" id="1158614"/>
    <lineage>
        <taxon>Bacteria</taxon>
        <taxon>Bacillati</taxon>
        <taxon>Bacillota</taxon>
        <taxon>Bacilli</taxon>
        <taxon>Lactobacillales</taxon>
        <taxon>Enterococcaceae</taxon>
        <taxon>Enterococcus</taxon>
    </lineage>
</organism>
<reference evidence="2 4" key="1">
    <citation type="submission" date="2013-02" db="EMBL/GenBank/DDBJ databases">
        <title>The Genome Sequence of Enterococcus gilvus ATCC BAA-350.</title>
        <authorList>
            <consortium name="The Broad Institute Genome Sequencing Platform"/>
            <consortium name="The Broad Institute Genome Sequencing Center for Infectious Disease"/>
            <person name="Earl A.M."/>
            <person name="Gilmore M.S."/>
            <person name="Lebreton F."/>
            <person name="Walker B."/>
            <person name="Young S.K."/>
            <person name="Zeng Q."/>
            <person name="Gargeya S."/>
            <person name="Fitzgerald M."/>
            <person name="Haas B."/>
            <person name="Abouelleil A."/>
            <person name="Alvarado L."/>
            <person name="Arachchi H.M."/>
            <person name="Berlin A.M."/>
            <person name="Chapman S.B."/>
            <person name="Dewar J."/>
            <person name="Goldberg J."/>
            <person name="Griggs A."/>
            <person name="Gujja S."/>
            <person name="Hansen M."/>
            <person name="Howarth C."/>
            <person name="Imamovic A."/>
            <person name="Larimer J."/>
            <person name="McCowan C."/>
            <person name="Murphy C."/>
            <person name="Neiman D."/>
            <person name="Pearson M."/>
            <person name="Priest M."/>
            <person name="Roberts A."/>
            <person name="Saif S."/>
            <person name="Shea T."/>
            <person name="Sisk P."/>
            <person name="Sykes S."/>
            <person name="Wortman J."/>
            <person name="Nusbaum C."/>
            <person name="Birren B."/>
        </authorList>
    </citation>
    <scope>NUCLEOTIDE SEQUENCE [LARGE SCALE GENOMIC DNA]</scope>
    <source>
        <strain evidence="2 4">ATCC BAA-350</strain>
    </source>
</reference>
<gene>
    <name evidence="3" type="ORF">I592_00558</name>
    <name evidence="2" type="ORF">UKC_03404</name>
</gene>
<evidence type="ECO:0000313" key="3">
    <source>
        <dbReference type="EMBL" id="EOW81273.1"/>
    </source>
</evidence>
<dbReference type="eggNOG" id="ENOG50303U5">
    <property type="taxonomic scope" value="Bacteria"/>
</dbReference>
<feature type="coiled-coil region" evidence="1">
    <location>
        <begin position="30"/>
        <end position="78"/>
    </location>
</feature>
<reference evidence="3 5" key="2">
    <citation type="submission" date="2013-03" db="EMBL/GenBank/DDBJ databases">
        <title>The Genome Sequence of Enterococcus gilvus ATCC BAA-350 (PacBio/Illumina hybrid assembly).</title>
        <authorList>
            <consortium name="The Broad Institute Genomics Platform"/>
            <consortium name="The Broad Institute Genome Sequencing Center for Infectious Disease"/>
            <person name="Earl A."/>
            <person name="Russ C."/>
            <person name="Gilmore M."/>
            <person name="Surin D."/>
            <person name="Walker B."/>
            <person name="Young S."/>
            <person name="Zeng Q."/>
            <person name="Gargeya S."/>
            <person name="Fitzgerald M."/>
            <person name="Haas B."/>
            <person name="Abouelleil A."/>
            <person name="Allen A.W."/>
            <person name="Alvarado L."/>
            <person name="Arachchi H.M."/>
            <person name="Berlin A.M."/>
            <person name="Chapman S.B."/>
            <person name="Gainer-Dewar J."/>
            <person name="Goldberg J."/>
            <person name="Griggs A."/>
            <person name="Gujja S."/>
            <person name="Hansen M."/>
            <person name="Howarth C."/>
            <person name="Imamovic A."/>
            <person name="Ireland A."/>
            <person name="Larimer J."/>
            <person name="McCowan C."/>
            <person name="Murphy C."/>
            <person name="Pearson M."/>
            <person name="Poon T.W."/>
            <person name="Priest M."/>
            <person name="Roberts A."/>
            <person name="Saif S."/>
            <person name="Shea T."/>
            <person name="Sisk P."/>
            <person name="Sykes S."/>
            <person name="Wortman J."/>
            <person name="Nusbaum C."/>
            <person name="Birren B."/>
        </authorList>
    </citation>
    <scope>NUCLEOTIDE SEQUENCE [LARGE SCALE GENOMIC DNA]</scope>
    <source>
        <strain evidence="3 5">ATCC BAA-350</strain>
    </source>
</reference>
<dbReference type="EMBL" id="AJDQ01000012">
    <property type="protein sequence ID" value="EOI53452.1"/>
    <property type="molecule type" value="Genomic_DNA"/>
</dbReference>
<dbReference type="HOGENOM" id="CLU_1382250_0_0_9"/>
<name>R2XU02_9ENTE</name>
<evidence type="ECO:0000313" key="4">
    <source>
        <dbReference type="Proteomes" id="UP000013750"/>
    </source>
</evidence>
<evidence type="ECO:0000313" key="2">
    <source>
        <dbReference type="EMBL" id="EOI53452.1"/>
    </source>
</evidence>
<dbReference type="AlphaFoldDB" id="R2XU02"/>
<keyword evidence="1" id="KW-0175">Coiled coil</keyword>
<keyword evidence="5" id="KW-1185">Reference proteome</keyword>
<sequence length="197" mass="23207">MKNHLILITTKKDETILRNFYSSNSRMATKSQLVETVEFLENQNEQLLDQVERLEGIRGALEEKVSAYRDRLKELTVRLEEFHVSSTEKEVVYYNKDNLERRRFVLQRRPSTECLASEEQAAIDYLEEKYARLLEHYMYEREKNERLTKGVSKNNESTVLELFTKAEAADTLLKAATVSRKMIQRAEEHARQIESNV</sequence>